<keyword evidence="6" id="KW-0695">RNA-directed DNA polymerase</keyword>
<evidence type="ECO:0000256" key="5">
    <source>
        <dbReference type="ARBA" id="ARBA00022801"/>
    </source>
</evidence>
<dbReference type="PROSITE" id="PS50158">
    <property type="entry name" value="ZF_CCHC"/>
    <property type="match status" value="1"/>
</dbReference>
<evidence type="ECO:0000256" key="3">
    <source>
        <dbReference type="ARBA" id="ARBA00022722"/>
    </source>
</evidence>
<name>A0A1A8CQF4_NOTKA</name>
<feature type="transmembrane region" description="Helical" evidence="9">
    <location>
        <begin position="650"/>
        <end position="669"/>
    </location>
</feature>
<keyword evidence="3" id="KW-0540">Nuclease</keyword>
<evidence type="ECO:0000256" key="4">
    <source>
        <dbReference type="ARBA" id="ARBA00022759"/>
    </source>
</evidence>
<dbReference type="InterPro" id="IPR003309">
    <property type="entry name" value="SCAN_dom"/>
</dbReference>
<evidence type="ECO:0000256" key="6">
    <source>
        <dbReference type="ARBA" id="ARBA00022918"/>
    </source>
</evidence>
<gene>
    <name evidence="11" type="primary">Nfu_g_1_025480</name>
</gene>
<proteinExistence type="predicted"/>
<dbReference type="GO" id="GO:0004519">
    <property type="term" value="F:endonuclease activity"/>
    <property type="evidence" value="ECO:0007669"/>
    <property type="project" value="UniProtKB-KW"/>
</dbReference>
<protein>
    <recommendedName>
        <fullName evidence="10">CCHC-type domain-containing protein</fullName>
    </recommendedName>
</protein>
<evidence type="ECO:0000256" key="7">
    <source>
        <dbReference type="PROSITE-ProRule" id="PRU00047"/>
    </source>
</evidence>
<dbReference type="Gene3D" id="4.10.60.10">
    <property type="entry name" value="Zinc finger, CCHC-type"/>
    <property type="match status" value="1"/>
</dbReference>
<dbReference type="PANTHER" id="PTHR46888">
    <property type="entry name" value="ZINC KNUCKLE DOMAINCONTAINING PROTEIN-RELATED"/>
    <property type="match status" value="1"/>
</dbReference>
<dbReference type="InterPro" id="IPR001878">
    <property type="entry name" value="Znf_CCHC"/>
</dbReference>
<keyword evidence="7" id="KW-0862">Zinc</keyword>
<evidence type="ECO:0000313" key="11">
    <source>
        <dbReference type="EMBL" id="SBP80951.1"/>
    </source>
</evidence>
<evidence type="ECO:0000256" key="9">
    <source>
        <dbReference type="SAM" id="Phobius"/>
    </source>
</evidence>
<dbReference type="Gene3D" id="1.10.4020.10">
    <property type="entry name" value="DNA breaking-rejoining enzymes"/>
    <property type="match status" value="1"/>
</dbReference>
<dbReference type="InterPro" id="IPR036875">
    <property type="entry name" value="Znf_CCHC_sf"/>
</dbReference>
<keyword evidence="1" id="KW-0808">Transferase</keyword>
<organism evidence="11">
    <name type="scientific">Nothobranchius kadleci</name>
    <name type="common">African annual killifish</name>
    <dbReference type="NCBI Taxonomy" id="1051664"/>
    <lineage>
        <taxon>Eukaryota</taxon>
        <taxon>Metazoa</taxon>
        <taxon>Chordata</taxon>
        <taxon>Craniata</taxon>
        <taxon>Vertebrata</taxon>
        <taxon>Euteleostomi</taxon>
        <taxon>Actinopterygii</taxon>
        <taxon>Neopterygii</taxon>
        <taxon>Teleostei</taxon>
        <taxon>Neoteleostei</taxon>
        <taxon>Acanthomorphata</taxon>
        <taxon>Ovalentaria</taxon>
        <taxon>Atherinomorphae</taxon>
        <taxon>Cyprinodontiformes</taxon>
        <taxon>Nothobranchiidae</taxon>
        <taxon>Nothobranchius</taxon>
    </lineage>
</organism>
<evidence type="ECO:0000259" key="10">
    <source>
        <dbReference type="PROSITE" id="PS50158"/>
    </source>
</evidence>
<keyword evidence="9" id="KW-0472">Membrane</keyword>
<reference evidence="11" key="2">
    <citation type="submission" date="2016-06" db="EMBL/GenBank/DDBJ databases">
        <title>The genome of a short-lived fish provides insights into sex chromosome evolution and the genetic control of aging.</title>
        <authorList>
            <person name="Reichwald K."/>
            <person name="Felder M."/>
            <person name="Petzold A."/>
            <person name="Koch P."/>
            <person name="Groth M."/>
            <person name="Platzer M."/>
        </authorList>
    </citation>
    <scope>NUCLEOTIDE SEQUENCE</scope>
    <source>
        <tissue evidence="11">Brain</tissue>
    </source>
</reference>
<feature type="transmembrane region" description="Helical" evidence="9">
    <location>
        <begin position="675"/>
        <end position="692"/>
    </location>
</feature>
<dbReference type="GO" id="GO:0016787">
    <property type="term" value="F:hydrolase activity"/>
    <property type="evidence" value="ECO:0007669"/>
    <property type="project" value="UniProtKB-KW"/>
</dbReference>
<dbReference type="EMBL" id="HADZ01017010">
    <property type="protein sequence ID" value="SBP80951.1"/>
    <property type="molecule type" value="Transcribed_RNA"/>
</dbReference>
<keyword evidence="9" id="KW-1133">Transmembrane helix</keyword>
<dbReference type="SMART" id="SM00343">
    <property type="entry name" value="ZnF_C2HC"/>
    <property type="match status" value="1"/>
</dbReference>
<keyword evidence="7" id="KW-0863">Zinc-finger</keyword>
<reference evidence="11" key="1">
    <citation type="submission" date="2016-05" db="EMBL/GenBank/DDBJ databases">
        <authorList>
            <person name="Lavstsen T."/>
            <person name="Jespersen J.S."/>
        </authorList>
    </citation>
    <scope>NUCLEOTIDE SEQUENCE</scope>
    <source>
        <tissue evidence="11">Brain</tissue>
    </source>
</reference>
<feature type="region of interest" description="Disordered" evidence="8">
    <location>
        <begin position="84"/>
        <end position="127"/>
    </location>
</feature>
<dbReference type="CDD" id="cd09274">
    <property type="entry name" value="RNase_HI_RT_Ty3"/>
    <property type="match status" value="1"/>
</dbReference>
<evidence type="ECO:0000256" key="8">
    <source>
        <dbReference type="SAM" id="MobiDB-lite"/>
    </source>
</evidence>
<feature type="domain" description="CCHC-type" evidence="10">
    <location>
        <begin position="414"/>
        <end position="427"/>
    </location>
</feature>
<evidence type="ECO:0000256" key="1">
    <source>
        <dbReference type="ARBA" id="ARBA00022679"/>
    </source>
</evidence>
<dbReference type="InterPro" id="IPR041373">
    <property type="entry name" value="RT_RNaseH"/>
</dbReference>
<sequence length="823" mass="92117">MDYIAALYRNRLPLLKSSGGADVTMATFDLRAFVEAPSRRLLERCRKADLQEVAAHFDLVVPKSLPKDALRKFVVDCLEAQEILPPPSETGSRPSSPPVAPEKEVKPKESSSGSSSPDLSPSTSPLSGARLKLRLARLRMEADERALERRLRHEMDLKRLDAETQLKMLEIELRNKKSVPDAAWTSSQEPDDSFASRAGFRPDPVTPASSPLQTTPFDVSKCITLLPQFRETEVDGYFLAFERIAATLQWPREVWPLLLTCRLTGKALQVVSALSPTDGADYDKVKSAVLTAYELVPEAYRQRFRFEKPKLNQSYVEYAHMKSVLFEKWCSASHISTLSDLKELILIEEFKRHLPEKLVLYLNEQKVNSFSEAALLADEFSLTHRVRETRTDANRAFRPSVRLTPSSNSEKPECFYCHKRGHVIRDCYSLKLKNRRTGSSPNKDRPEIACCDKTHAEKPSPCFKPFLSEGFVSLPGSEDDTKVVILRDTGASLTLIKRSLLPFSENSQAGYSVMLQGIEMGAISAEMHHIKLSCPLVSGDFLVGVLDELPTKGVDLILGNDAAGGLVVPLPELIFEPEVHDSAGPLPACVLTRAQTKKDPDITLRDSVLHPFLSDDTSVADTTAVIKPQVAVIFPISHDVLVTAQRMDKLLVLHSLLITLLLSLTFLFLEPQSVPRFYFFLGILCCAPILAVPDLSRPFKIEVDASDVGAGAVLLQEDANGLDHPVCYFSRKFNQSQRNYSTIEKETLALIWSLQHFHVSVCSHFTTVVFSDHNPLTFLHRMFNSNQRLMRWALLLQEFNIEVRHKKGTDNLMADALSRCHAD</sequence>
<dbReference type="GO" id="GO:0003964">
    <property type="term" value="F:RNA-directed DNA polymerase activity"/>
    <property type="evidence" value="ECO:0007669"/>
    <property type="project" value="UniProtKB-KW"/>
</dbReference>
<dbReference type="PANTHER" id="PTHR46888:SF13">
    <property type="entry name" value="RIBONUCLEASE H"/>
    <property type="match status" value="1"/>
</dbReference>
<dbReference type="GO" id="GO:0003676">
    <property type="term" value="F:nucleic acid binding"/>
    <property type="evidence" value="ECO:0007669"/>
    <property type="project" value="InterPro"/>
</dbReference>
<dbReference type="SUPFAM" id="SSF57756">
    <property type="entry name" value="Retrovirus zinc finger-like domains"/>
    <property type="match status" value="1"/>
</dbReference>
<dbReference type="InterPro" id="IPR038269">
    <property type="entry name" value="SCAN_sf"/>
</dbReference>
<evidence type="ECO:0000256" key="2">
    <source>
        <dbReference type="ARBA" id="ARBA00022695"/>
    </source>
</evidence>
<dbReference type="Gene3D" id="3.10.20.370">
    <property type="match status" value="1"/>
</dbReference>
<dbReference type="FunFam" id="3.10.20.370:FF:000001">
    <property type="entry name" value="Retrovirus-related Pol polyprotein from transposon 17.6-like protein"/>
    <property type="match status" value="1"/>
</dbReference>
<dbReference type="SUPFAM" id="SSF47353">
    <property type="entry name" value="Retrovirus capsid dimerization domain-like"/>
    <property type="match status" value="1"/>
</dbReference>
<dbReference type="AlphaFoldDB" id="A0A1A8CQF4"/>
<dbReference type="Pfam" id="PF17917">
    <property type="entry name" value="RT_RNaseH"/>
    <property type="match status" value="1"/>
</dbReference>
<keyword evidence="5" id="KW-0378">Hydrolase</keyword>
<accession>A0A1A8CQF4</accession>
<dbReference type="Pfam" id="PF02023">
    <property type="entry name" value="SCAN"/>
    <property type="match status" value="1"/>
</dbReference>
<keyword evidence="7" id="KW-0479">Metal-binding</keyword>
<keyword evidence="9" id="KW-0812">Transmembrane</keyword>
<dbReference type="SUPFAM" id="SSF56672">
    <property type="entry name" value="DNA/RNA polymerases"/>
    <property type="match status" value="1"/>
</dbReference>
<keyword evidence="2" id="KW-0548">Nucleotidyltransferase</keyword>
<feature type="compositionally biased region" description="Low complexity" evidence="8">
    <location>
        <begin position="110"/>
        <end position="127"/>
    </location>
</feature>
<dbReference type="InterPro" id="IPR043502">
    <property type="entry name" value="DNA/RNA_pol_sf"/>
</dbReference>
<keyword evidence="4" id="KW-0255">Endonuclease</keyword>
<dbReference type="GO" id="GO:0008270">
    <property type="term" value="F:zinc ion binding"/>
    <property type="evidence" value="ECO:0007669"/>
    <property type="project" value="UniProtKB-KW"/>
</dbReference>